<keyword evidence="4" id="KW-0547">Nucleotide-binding</keyword>
<dbReference type="InterPro" id="IPR014721">
    <property type="entry name" value="Ribsml_uS5_D2-typ_fold_subgr"/>
</dbReference>
<evidence type="ECO:0000313" key="12">
    <source>
        <dbReference type="EMBL" id="HIH10370.1"/>
    </source>
</evidence>
<comment type="pathway">
    <text evidence="9">Isoprenoid biosynthesis; isopentenyl diphosphate biosynthesis via mevalonate pathway; isopentenyl diphosphate from (R)-mevalonate: step 1/3.</text>
</comment>
<evidence type="ECO:0000259" key="11">
    <source>
        <dbReference type="Pfam" id="PF08544"/>
    </source>
</evidence>
<dbReference type="InterPro" id="IPR013750">
    <property type="entry name" value="GHMP_kinase_C_dom"/>
</dbReference>
<dbReference type="PRINTS" id="PR00959">
    <property type="entry name" value="MEVGALKINASE"/>
</dbReference>
<dbReference type="Pfam" id="PF08544">
    <property type="entry name" value="GHMP_kinases_C"/>
    <property type="match status" value="1"/>
</dbReference>
<dbReference type="Proteomes" id="UP000565078">
    <property type="component" value="Unassembled WGS sequence"/>
</dbReference>
<dbReference type="PANTHER" id="PTHR43290">
    <property type="entry name" value="MEVALONATE KINASE"/>
    <property type="match status" value="1"/>
</dbReference>
<dbReference type="UniPathway" id="UPA00057">
    <property type="reaction ID" value="UER00098"/>
</dbReference>
<dbReference type="SUPFAM" id="SSF55060">
    <property type="entry name" value="GHMP Kinase, C-terminal domain"/>
    <property type="match status" value="1"/>
</dbReference>
<keyword evidence="5 12" id="KW-0418">Kinase</keyword>
<dbReference type="Gene3D" id="3.30.230.10">
    <property type="match status" value="1"/>
</dbReference>
<dbReference type="Pfam" id="PF00288">
    <property type="entry name" value="GHMP_kinases_N"/>
    <property type="match status" value="1"/>
</dbReference>
<evidence type="ECO:0000256" key="8">
    <source>
        <dbReference type="ARBA" id="ARBA00023098"/>
    </source>
</evidence>
<evidence type="ECO:0000259" key="10">
    <source>
        <dbReference type="Pfam" id="PF00288"/>
    </source>
</evidence>
<dbReference type="GO" id="GO:0005829">
    <property type="term" value="C:cytosol"/>
    <property type="evidence" value="ECO:0007669"/>
    <property type="project" value="TreeGrafter"/>
</dbReference>
<dbReference type="NCBIfam" id="TIGR00549">
    <property type="entry name" value="mevalon_kin"/>
    <property type="match status" value="1"/>
</dbReference>
<keyword evidence="8" id="KW-0443">Lipid metabolism</keyword>
<dbReference type="InterPro" id="IPR020568">
    <property type="entry name" value="Ribosomal_Su5_D2-typ_SF"/>
</dbReference>
<dbReference type="SUPFAM" id="SSF54211">
    <property type="entry name" value="Ribosomal protein S5 domain 2-like"/>
    <property type="match status" value="1"/>
</dbReference>
<keyword evidence="1" id="KW-0963">Cytoplasm</keyword>
<evidence type="ECO:0000256" key="5">
    <source>
        <dbReference type="ARBA" id="ARBA00022777"/>
    </source>
</evidence>
<gene>
    <name evidence="12" type="primary">mvk</name>
    <name evidence="12" type="ORF">HA254_06935</name>
</gene>
<evidence type="ECO:0000256" key="4">
    <source>
        <dbReference type="ARBA" id="ARBA00022741"/>
    </source>
</evidence>
<evidence type="ECO:0000256" key="2">
    <source>
        <dbReference type="ARBA" id="ARBA00022516"/>
    </source>
</evidence>
<dbReference type="GO" id="GO:0005524">
    <property type="term" value="F:ATP binding"/>
    <property type="evidence" value="ECO:0007669"/>
    <property type="project" value="UniProtKB-KW"/>
</dbReference>
<reference evidence="13" key="1">
    <citation type="journal article" date="2020" name="bioRxiv">
        <title>A rank-normalized archaeal taxonomy based on genome phylogeny resolves widespread incomplete and uneven classifications.</title>
        <authorList>
            <person name="Rinke C."/>
            <person name="Chuvochina M."/>
            <person name="Mussig A.J."/>
            <person name="Chaumeil P.-A."/>
            <person name="Waite D.W."/>
            <person name="Whitman W.B."/>
            <person name="Parks D.H."/>
            <person name="Hugenholtz P."/>
        </authorList>
    </citation>
    <scope>NUCLEOTIDE SEQUENCE [LARGE SCALE GENOMIC DNA]</scope>
</reference>
<keyword evidence="3 12" id="KW-0808">Transferase</keyword>
<dbReference type="GO" id="GO:0019287">
    <property type="term" value="P:isopentenyl diphosphate biosynthetic process, mevalonate pathway"/>
    <property type="evidence" value="ECO:0007669"/>
    <property type="project" value="UniProtKB-UniPathway"/>
</dbReference>
<feature type="domain" description="GHMP kinase C-terminal" evidence="11">
    <location>
        <begin position="219"/>
        <end position="298"/>
    </location>
</feature>
<name>A0A7J4IZS5_9ARCH</name>
<dbReference type="Gene3D" id="3.30.70.890">
    <property type="entry name" value="GHMP kinase, C-terminal domain"/>
    <property type="match status" value="1"/>
</dbReference>
<accession>A0A7J4IZS5</accession>
<dbReference type="InterPro" id="IPR036554">
    <property type="entry name" value="GHMP_kinase_C_sf"/>
</dbReference>
<feature type="domain" description="GHMP kinase N-terminal" evidence="10">
    <location>
        <begin position="68"/>
        <end position="152"/>
    </location>
</feature>
<evidence type="ECO:0000256" key="3">
    <source>
        <dbReference type="ARBA" id="ARBA00022679"/>
    </source>
</evidence>
<dbReference type="InterPro" id="IPR006204">
    <property type="entry name" value="GHMP_kinase_N_dom"/>
</dbReference>
<dbReference type="EC" id="2.7.1.36" evidence="12"/>
<keyword evidence="7" id="KW-0460">Magnesium</keyword>
<keyword evidence="2" id="KW-0444">Lipid biosynthesis</keyword>
<organism evidence="12 13">
    <name type="scientific">Candidatus Iainarchaeum sp</name>
    <dbReference type="NCBI Taxonomy" id="3101447"/>
    <lineage>
        <taxon>Archaea</taxon>
        <taxon>Candidatus Iainarchaeota</taxon>
        <taxon>Candidatus Iainarchaeia</taxon>
        <taxon>Candidatus Iainarchaeales</taxon>
        <taxon>Candidatus Iainarchaeaceae</taxon>
        <taxon>Candidatus Iainarchaeum</taxon>
    </lineage>
</organism>
<evidence type="ECO:0000256" key="9">
    <source>
        <dbReference type="ARBA" id="ARBA00029438"/>
    </source>
</evidence>
<sequence length="311" mass="33410">MGAAGVGWGKAILFGEHFVVYGLPGIAASIELNTTCTFEKNKSGIASNDLVTGEVIRYGDDKGKRLNQVLEIIFNETGIREGNFRLAMSTNMSVKGGMGSSAALAVSITRCLDREFGLGISDEKVNDIAFKVEKLFHSNPSGIDNTVSTFGGLLWFVKGGMGNKMERIGVKRPVEAVLIDSGIIRDTGEAVDFVKGQREKEPEKFSGMFEEYNGIALDARKAIEEGDWKGVGVLMNRNQELLREMEVSSKEIEEIITACLNAGAFGAKLTGAGLGGNAIALTPGRNLQEKVAKECKKAGFETYKILIGVQG</sequence>
<proteinExistence type="predicted"/>
<dbReference type="AlphaFoldDB" id="A0A7J4IZS5"/>
<dbReference type="InterPro" id="IPR006205">
    <property type="entry name" value="Mev_gal_kin"/>
</dbReference>
<protein>
    <submittedName>
        <fullName evidence="12">Mevalonate kinase</fullName>
        <ecNumber evidence="12">2.7.1.36</ecNumber>
    </submittedName>
</protein>
<comment type="caution">
    <text evidence="12">The sequence shown here is derived from an EMBL/GenBank/DDBJ whole genome shotgun (WGS) entry which is preliminary data.</text>
</comment>
<dbReference type="GO" id="GO:0004496">
    <property type="term" value="F:mevalonate kinase activity"/>
    <property type="evidence" value="ECO:0007669"/>
    <property type="project" value="UniProtKB-EC"/>
</dbReference>
<evidence type="ECO:0000256" key="1">
    <source>
        <dbReference type="ARBA" id="ARBA00022490"/>
    </source>
</evidence>
<evidence type="ECO:0000313" key="13">
    <source>
        <dbReference type="Proteomes" id="UP000565078"/>
    </source>
</evidence>
<evidence type="ECO:0000256" key="6">
    <source>
        <dbReference type="ARBA" id="ARBA00022840"/>
    </source>
</evidence>
<dbReference type="PANTHER" id="PTHR43290:SF2">
    <property type="entry name" value="MEVALONATE KINASE"/>
    <property type="match status" value="1"/>
</dbReference>
<keyword evidence="6" id="KW-0067">ATP-binding</keyword>
<dbReference type="EMBL" id="DUGC01000111">
    <property type="protein sequence ID" value="HIH10370.1"/>
    <property type="molecule type" value="Genomic_DNA"/>
</dbReference>
<evidence type="ECO:0000256" key="7">
    <source>
        <dbReference type="ARBA" id="ARBA00022842"/>
    </source>
</evidence>